<evidence type="ECO:0000256" key="1">
    <source>
        <dbReference type="ARBA" id="ARBA00004173"/>
    </source>
</evidence>
<dbReference type="AlphaFoldDB" id="A0A507D390"/>
<dbReference type="PANTHER" id="PTHR21013:SF10">
    <property type="entry name" value="ATP SYNTHASE MITOCHONDRIAL F1 COMPLEX ASSEMBLY FACTOR 2"/>
    <property type="match status" value="1"/>
</dbReference>
<reference evidence="6 7" key="1">
    <citation type="journal article" date="2019" name="Sci. Rep.">
        <title>Comparative genomics of chytrid fungi reveal insights into the obligate biotrophic and pathogenic lifestyle of Synchytrium endobioticum.</title>
        <authorList>
            <person name="van de Vossenberg B.T.L.H."/>
            <person name="Warris S."/>
            <person name="Nguyen H.D.T."/>
            <person name="van Gent-Pelzer M.P.E."/>
            <person name="Joly D.L."/>
            <person name="van de Geest H.C."/>
            <person name="Bonants P.J.M."/>
            <person name="Smith D.S."/>
            <person name="Levesque C.A."/>
            <person name="van der Lee T.A.J."/>
        </authorList>
    </citation>
    <scope>NUCLEOTIDE SEQUENCE [LARGE SCALE GENOMIC DNA]</scope>
    <source>
        <strain evidence="6 7">LEV6574</strain>
    </source>
</reference>
<gene>
    <name evidence="6" type="ORF">SeLEV6574_g03708</name>
</gene>
<name>A0A507D390_9FUNG</name>
<dbReference type="InterPro" id="IPR042272">
    <property type="entry name" value="ATP12_ATP_synth-F1-assembly_N"/>
</dbReference>
<dbReference type="OrthoDB" id="5673at2759"/>
<evidence type="ECO:0000313" key="6">
    <source>
        <dbReference type="EMBL" id="TPX45718.1"/>
    </source>
</evidence>
<keyword evidence="3" id="KW-0809">Transit peptide</keyword>
<dbReference type="Gene3D" id="1.10.3580.10">
    <property type="entry name" value="ATP12 ATPase"/>
    <property type="match status" value="1"/>
</dbReference>
<comment type="subcellular location">
    <subcellularLocation>
        <location evidence="1">Mitochondrion</location>
    </subcellularLocation>
</comment>
<dbReference type="Proteomes" id="UP000320475">
    <property type="component" value="Unassembled WGS sequence"/>
</dbReference>
<evidence type="ECO:0000313" key="7">
    <source>
        <dbReference type="Proteomes" id="UP000320475"/>
    </source>
</evidence>
<dbReference type="Gene3D" id="3.30.2180.10">
    <property type="entry name" value="ATP12-like"/>
    <property type="match status" value="1"/>
</dbReference>
<protein>
    <recommendedName>
        <fullName evidence="8">ATP synthase mitochondrial F1 complex assembly factor 2</fullName>
    </recommendedName>
</protein>
<dbReference type="SUPFAM" id="SSF160909">
    <property type="entry name" value="ATP12-like"/>
    <property type="match status" value="1"/>
</dbReference>
<keyword evidence="5" id="KW-0143">Chaperone</keyword>
<proteinExistence type="inferred from homology"/>
<dbReference type="EMBL" id="QEAM01000132">
    <property type="protein sequence ID" value="TPX45718.1"/>
    <property type="molecule type" value="Genomic_DNA"/>
</dbReference>
<evidence type="ECO:0000256" key="4">
    <source>
        <dbReference type="ARBA" id="ARBA00023128"/>
    </source>
</evidence>
<dbReference type="PANTHER" id="PTHR21013">
    <property type="entry name" value="ATP SYNTHASE MITOCHONDRIAL F1 COMPLEX ASSEMBLY FACTOR 2/ATP12 PROTEIN, MITOCHONDRIAL PRECURSOR"/>
    <property type="match status" value="1"/>
</dbReference>
<dbReference type="GO" id="GO:0005739">
    <property type="term" value="C:mitochondrion"/>
    <property type="evidence" value="ECO:0007669"/>
    <property type="project" value="UniProtKB-SubCell"/>
</dbReference>
<dbReference type="InterPro" id="IPR023335">
    <property type="entry name" value="ATP12_ortho_dom_sf"/>
</dbReference>
<dbReference type="InterPro" id="IPR011419">
    <property type="entry name" value="ATP12_ATP_synth-F1-assembly"/>
</dbReference>
<comment type="similarity">
    <text evidence="2">Belongs to the ATP12 family.</text>
</comment>
<evidence type="ECO:0008006" key="8">
    <source>
        <dbReference type="Google" id="ProtNLM"/>
    </source>
</evidence>
<accession>A0A507D390</accession>
<evidence type="ECO:0000256" key="2">
    <source>
        <dbReference type="ARBA" id="ARBA00008231"/>
    </source>
</evidence>
<comment type="caution">
    <text evidence="6">The sequence shown here is derived from an EMBL/GenBank/DDBJ whole genome shotgun (WGS) entry which is preliminary data.</text>
</comment>
<dbReference type="GO" id="GO:0033615">
    <property type="term" value="P:mitochondrial proton-transporting ATP synthase complex assembly"/>
    <property type="evidence" value="ECO:0007669"/>
    <property type="project" value="TreeGrafter"/>
</dbReference>
<sequence length="313" mass="33958">MHKQTTIAASVARIRAVRAVPCSPSIHALRTLLSLPIPPRGHAGRCIECLPCPAARILHTGPPIKPIKPDAFAAPSAGGGLKRFWDCVTLAHNDTGDHIVHLDGRILKTPGSNTLAVPRHRRALALLVAAEWLTQDPILKPHALPLTSIVTRAIDALADDAVRAAVVEQLIKYVHTDTILYLQEQPPGLVRLQTEHWTPLLQWLKHEYGVDMVTTNGIAALKQSPAVVSALKAVVLGFDRIELAAFEKAVMATKSFVIGLALLKRHISVEDAANAARLEVLHQISVWGEVEDAHDVDREDLKRQLGAVSIIGL</sequence>
<organism evidence="6 7">
    <name type="scientific">Synchytrium endobioticum</name>
    <dbReference type="NCBI Taxonomy" id="286115"/>
    <lineage>
        <taxon>Eukaryota</taxon>
        <taxon>Fungi</taxon>
        <taxon>Fungi incertae sedis</taxon>
        <taxon>Chytridiomycota</taxon>
        <taxon>Chytridiomycota incertae sedis</taxon>
        <taxon>Chytridiomycetes</taxon>
        <taxon>Synchytriales</taxon>
        <taxon>Synchytriaceae</taxon>
        <taxon>Synchytrium</taxon>
    </lineage>
</organism>
<evidence type="ECO:0000256" key="3">
    <source>
        <dbReference type="ARBA" id="ARBA00022946"/>
    </source>
</evidence>
<evidence type="ECO:0000256" key="5">
    <source>
        <dbReference type="ARBA" id="ARBA00023186"/>
    </source>
</evidence>
<keyword evidence="4" id="KW-0496">Mitochondrion</keyword>
<dbReference type="Pfam" id="PF07542">
    <property type="entry name" value="ATP12"/>
    <property type="match status" value="1"/>
</dbReference>